<gene>
    <name evidence="2" type="ORF">MONAX_5E015254</name>
</gene>
<dbReference type="EMBL" id="CABDUW010001269">
    <property type="protein sequence ID" value="VTJ80119.1"/>
    <property type="molecule type" value="Genomic_DNA"/>
</dbReference>
<proteinExistence type="predicted"/>
<keyword evidence="3" id="KW-1185">Reference proteome</keyword>
<dbReference type="Proteomes" id="UP000335636">
    <property type="component" value="Unassembled WGS sequence"/>
</dbReference>
<feature type="compositionally biased region" description="Polar residues" evidence="1">
    <location>
        <begin position="90"/>
        <end position="101"/>
    </location>
</feature>
<reference evidence="2" key="1">
    <citation type="submission" date="2019-04" db="EMBL/GenBank/DDBJ databases">
        <authorList>
            <person name="Alioto T."/>
            <person name="Alioto T."/>
        </authorList>
    </citation>
    <scope>NUCLEOTIDE SEQUENCE [LARGE SCALE GENOMIC DNA]</scope>
</reference>
<feature type="region of interest" description="Disordered" evidence="1">
    <location>
        <begin position="90"/>
        <end position="110"/>
    </location>
</feature>
<sequence>METVRGRSCDRRRRRSGTRDTGGSEEWGSPGPYLSVAGERGGGLKRPKVPQLQGRSDDWIKESARQTNPFTYKYRDPVCGVWTTVLGNGKTSEVEPQTTRHSIGKRKREERRKIEDRSIISKTLSVSLVRPTIVSNTDPCLVERNSLGDCEVSSDPCTRRKCTPLRLYFRRGDRGLVEV</sequence>
<protein>
    <submittedName>
        <fullName evidence="2">Uncharacterized protein</fullName>
    </submittedName>
</protein>
<evidence type="ECO:0000313" key="2">
    <source>
        <dbReference type="EMBL" id="VTJ80119.1"/>
    </source>
</evidence>
<evidence type="ECO:0000313" key="3">
    <source>
        <dbReference type="Proteomes" id="UP000335636"/>
    </source>
</evidence>
<dbReference type="AlphaFoldDB" id="A0A5E4CG70"/>
<accession>A0A5E4CG70</accession>
<organism evidence="2 3">
    <name type="scientific">Marmota monax</name>
    <name type="common">Woodchuck</name>
    <dbReference type="NCBI Taxonomy" id="9995"/>
    <lineage>
        <taxon>Eukaryota</taxon>
        <taxon>Metazoa</taxon>
        <taxon>Chordata</taxon>
        <taxon>Craniata</taxon>
        <taxon>Vertebrata</taxon>
        <taxon>Euteleostomi</taxon>
        <taxon>Mammalia</taxon>
        <taxon>Eutheria</taxon>
        <taxon>Euarchontoglires</taxon>
        <taxon>Glires</taxon>
        <taxon>Rodentia</taxon>
        <taxon>Sciuromorpha</taxon>
        <taxon>Sciuridae</taxon>
        <taxon>Xerinae</taxon>
        <taxon>Marmotini</taxon>
        <taxon>Marmota</taxon>
    </lineage>
</organism>
<comment type="caution">
    <text evidence="2">The sequence shown here is derived from an EMBL/GenBank/DDBJ whole genome shotgun (WGS) entry which is preliminary data.</text>
</comment>
<feature type="region of interest" description="Disordered" evidence="1">
    <location>
        <begin position="1"/>
        <end position="62"/>
    </location>
</feature>
<name>A0A5E4CG70_MARMO</name>
<evidence type="ECO:0000256" key="1">
    <source>
        <dbReference type="SAM" id="MobiDB-lite"/>
    </source>
</evidence>